<sequence>MQMVKKFFILLFIAWFALLFFMPKQELYYTLEKELAQQGVEINEESINEGIFSLTINNASVYVKGIKIATIEKVSFFTLLFYTKAEIDNLLLDDSLKAMAPQHTDKVLLTHSLLSVRTVPIHAEGSFGVVDGYADLKARKVRLNFIETKEIDSIKSQLKKDKKGWHYETSF</sequence>
<dbReference type="AlphaFoldDB" id="A0A1W1BBG5"/>
<reference evidence="1" key="1">
    <citation type="submission" date="2016-10" db="EMBL/GenBank/DDBJ databases">
        <authorList>
            <person name="de Groot N.N."/>
        </authorList>
    </citation>
    <scope>NUCLEOTIDE SEQUENCE</scope>
</reference>
<proteinExistence type="predicted"/>
<dbReference type="EMBL" id="FPHD01000009">
    <property type="protein sequence ID" value="SFV50768.1"/>
    <property type="molecule type" value="Genomic_DNA"/>
</dbReference>
<organism evidence="1">
    <name type="scientific">hydrothermal vent metagenome</name>
    <dbReference type="NCBI Taxonomy" id="652676"/>
    <lineage>
        <taxon>unclassified sequences</taxon>
        <taxon>metagenomes</taxon>
        <taxon>ecological metagenomes</taxon>
    </lineage>
</organism>
<accession>A0A1W1BBG5</accession>
<name>A0A1W1BBG5_9ZZZZ</name>
<protein>
    <submittedName>
        <fullName evidence="1">Uncharacterized protein</fullName>
    </submittedName>
</protein>
<gene>
    <name evidence="1" type="ORF">MNB_SV-8-1440</name>
</gene>
<evidence type="ECO:0000313" key="1">
    <source>
        <dbReference type="EMBL" id="SFV50768.1"/>
    </source>
</evidence>